<dbReference type="OrthoDB" id="9132139at2"/>
<dbReference type="GO" id="GO:0016747">
    <property type="term" value="F:acyltransferase activity, transferring groups other than amino-acyl groups"/>
    <property type="evidence" value="ECO:0007669"/>
    <property type="project" value="InterPro"/>
</dbReference>
<protein>
    <submittedName>
        <fullName evidence="2">N-acetyltransferase</fullName>
    </submittedName>
</protein>
<dbReference type="PANTHER" id="PTHR43792">
    <property type="entry name" value="GNAT FAMILY, PUTATIVE (AFU_ORTHOLOGUE AFUA_3G00765)-RELATED-RELATED"/>
    <property type="match status" value="1"/>
</dbReference>
<gene>
    <name evidence="2" type="ORF">EAH86_09610</name>
</gene>
<dbReference type="InterPro" id="IPR000182">
    <property type="entry name" value="GNAT_dom"/>
</dbReference>
<accession>A0A502CUW0</accession>
<dbReference type="PANTHER" id="PTHR43792:SF1">
    <property type="entry name" value="N-ACETYLTRANSFERASE DOMAIN-CONTAINING PROTEIN"/>
    <property type="match status" value="1"/>
</dbReference>
<evidence type="ECO:0000259" key="1">
    <source>
        <dbReference type="PROSITE" id="PS51186"/>
    </source>
</evidence>
<proteinExistence type="predicted"/>
<organism evidence="2 3">
    <name type="scientific">Pedococcus bigeumensis</name>
    <dbReference type="NCBI Taxonomy" id="433644"/>
    <lineage>
        <taxon>Bacteria</taxon>
        <taxon>Bacillati</taxon>
        <taxon>Actinomycetota</taxon>
        <taxon>Actinomycetes</taxon>
        <taxon>Micrococcales</taxon>
        <taxon>Intrasporangiaceae</taxon>
        <taxon>Pedococcus</taxon>
    </lineage>
</organism>
<reference evidence="2 3" key="1">
    <citation type="journal article" date="2019" name="Environ. Microbiol.">
        <title>Species interactions and distinct microbial communities in high Arctic permafrost affected cryosols are associated with the CH4 and CO2 gas fluxes.</title>
        <authorList>
            <person name="Altshuler I."/>
            <person name="Hamel J."/>
            <person name="Turney S."/>
            <person name="Magnuson E."/>
            <person name="Levesque R."/>
            <person name="Greer C."/>
            <person name="Whyte L.G."/>
        </authorList>
    </citation>
    <scope>NUCLEOTIDE SEQUENCE [LARGE SCALE GENOMIC DNA]</scope>
    <source>
        <strain evidence="2 3">S9.3A</strain>
    </source>
</reference>
<dbReference type="Proteomes" id="UP000317722">
    <property type="component" value="Unassembled WGS sequence"/>
</dbReference>
<dbReference type="AlphaFoldDB" id="A0A502CUW0"/>
<dbReference type="PROSITE" id="PS51186">
    <property type="entry name" value="GNAT"/>
    <property type="match status" value="1"/>
</dbReference>
<sequence>MPRQLGDVGWPVSTARLTLRRATVQDADAVLSYRGSPSVSEWMGTPPEDFHARFAAPERLDLLLIVEREGAVIGDLMVKIEDAWSPPQLASQAKGAQAELGWALRPEETGKGYATEAVEAALRLCFDDLGLHRVTAGCFVANTASYRLMERVGMRRETFTLKNALHPSGEWLDSYGYALLAEEWHHRHL</sequence>
<feature type="domain" description="N-acetyltransferase" evidence="1">
    <location>
        <begin position="17"/>
        <end position="182"/>
    </location>
</feature>
<dbReference type="InterPro" id="IPR016181">
    <property type="entry name" value="Acyl_CoA_acyltransferase"/>
</dbReference>
<name>A0A502CUW0_9MICO</name>
<dbReference type="InterPro" id="IPR051531">
    <property type="entry name" value="N-acetyltransferase"/>
</dbReference>
<dbReference type="SUPFAM" id="SSF55729">
    <property type="entry name" value="Acyl-CoA N-acyltransferases (Nat)"/>
    <property type="match status" value="1"/>
</dbReference>
<dbReference type="Gene3D" id="3.40.630.30">
    <property type="match status" value="1"/>
</dbReference>
<dbReference type="EMBL" id="RCZM01000003">
    <property type="protein sequence ID" value="TPG17027.1"/>
    <property type="molecule type" value="Genomic_DNA"/>
</dbReference>
<dbReference type="Pfam" id="PF13302">
    <property type="entry name" value="Acetyltransf_3"/>
    <property type="match status" value="1"/>
</dbReference>
<evidence type="ECO:0000313" key="3">
    <source>
        <dbReference type="Proteomes" id="UP000317722"/>
    </source>
</evidence>
<keyword evidence="2" id="KW-0808">Transferase</keyword>
<comment type="caution">
    <text evidence="2">The sequence shown here is derived from an EMBL/GenBank/DDBJ whole genome shotgun (WGS) entry which is preliminary data.</text>
</comment>
<keyword evidence="3" id="KW-1185">Reference proteome</keyword>
<evidence type="ECO:0000313" key="2">
    <source>
        <dbReference type="EMBL" id="TPG17027.1"/>
    </source>
</evidence>